<dbReference type="Proteomes" id="UP001302316">
    <property type="component" value="Unassembled WGS sequence"/>
</dbReference>
<protein>
    <submittedName>
        <fullName evidence="4">Outer membrane beta-barrel protein</fullName>
    </submittedName>
</protein>
<dbReference type="Gene3D" id="2.40.160.20">
    <property type="match status" value="1"/>
</dbReference>
<reference evidence="4 5" key="1">
    <citation type="submission" date="2023-12" db="EMBL/GenBank/DDBJ databases">
        <title>Whole-genome sequencing of halo(alkali)philic microorganisms from hypersaline lakes.</title>
        <authorList>
            <person name="Sorokin D.Y."/>
            <person name="Merkel A.Y."/>
            <person name="Messina E."/>
            <person name="Yakimov M."/>
        </authorList>
    </citation>
    <scope>NUCLEOTIDE SEQUENCE [LARGE SCALE GENOMIC DNA]</scope>
    <source>
        <strain evidence="4 5">AB-CW1</strain>
    </source>
</reference>
<dbReference type="InterPro" id="IPR011250">
    <property type="entry name" value="OMP/PagP_B-barrel"/>
</dbReference>
<evidence type="ECO:0000259" key="3">
    <source>
        <dbReference type="Pfam" id="PF13505"/>
    </source>
</evidence>
<evidence type="ECO:0000313" key="5">
    <source>
        <dbReference type="Proteomes" id="UP001302316"/>
    </source>
</evidence>
<dbReference type="AlphaFoldDB" id="A0AAP6MJN6"/>
<dbReference type="InterPro" id="IPR027385">
    <property type="entry name" value="Beta-barrel_OMP"/>
</dbReference>
<feature type="chain" id="PRO_5042931706" evidence="2">
    <location>
        <begin position="26"/>
        <end position="183"/>
    </location>
</feature>
<evidence type="ECO:0000256" key="1">
    <source>
        <dbReference type="ARBA" id="ARBA00022729"/>
    </source>
</evidence>
<comment type="caution">
    <text evidence="4">The sequence shown here is derived from an EMBL/GenBank/DDBJ whole genome shotgun (WGS) entry which is preliminary data.</text>
</comment>
<keyword evidence="1 2" id="KW-0732">Signal</keyword>
<gene>
    <name evidence="4" type="ORF">VCB98_04575</name>
</gene>
<evidence type="ECO:0000313" key="4">
    <source>
        <dbReference type="EMBL" id="MEA5445094.1"/>
    </source>
</evidence>
<feature type="domain" description="Outer membrane protein beta-barrel" evidence="3">
    <location>
        <begin position="12"/>
        <end position="183"/>
    </location>
</feature>
<organism evidence="4 5">
    <name type="scientific">Natronospira elongata</name>
    <dbReference type="NCBI Taxonomy" id="3110268"/>
    <lineage>
        <taxon>Bacteria</taxon>
        <taxon>Pseudomonadati</taxon>
        <taxon>Pseudomonadota</taxon>
        <taxon>Gammaproteobacteria</taxon>
        <taxon>Natronospirales</taxon>
        <taxon>Natronospiraceae</taxon>
        <taxon>Natronospira</taxon>
    </lineage>
</organism>
<dbReference type="EMBL" id="JAYGII010000006">
    <property type="protein sequence ID" value="MEA5445094.1"/>
    <property type="molecule type" value="Genomic_DNA"/>
</dbReference>
<name>A0AAP6MJN6_9GAMM</name>
<accession>A0AAP6MJN6</accession>
<feature type="signal peptide" evidence="2">
    <location>
        <begin position="1"/>
        <end position="25"/>
    </location>
</feature>
<dbReference type="SUPFAM" id="SSF56925">
    <property type="entry name" value="OMPA-like"/>
    <property type="match status" value="1"/>
</dbReference>
<keyword evidence="5" id="KW-1185">Reference proteome</keyword>
<sequence>MKLTAIKRFSLAGLTCLAMAGSANAMEAQIGLHYADFDDFDDGFGVSGSIESLDFLPQLRLGGEFSSVEYLDVLRFSAGWVLDMDELEIDLGYSYRYWDFEGDFDEDIYSLHAKVQYSVLPELHLRGSLEFAIFDHLDDETAIIGVGAAYDITPEFSLGLDVEVYEADFVDQTFIRFGASYHF</sequence>
<evidence type="ECO:0000256" key="2">
    <source>
        <dbReference type="SAM" id="SignalP"/>
    </source>
</evidence>
<dbReference type="Pfam" id="PF13505">
    <property type="entry name" value="OMP_b-brl"/>
    <property type="match status" value="1"/>
</dbReference>
<proteinExistence type="predicted"/>